<dbReference type="InterPro" id="IPR045501">
    <property type="entry name" value="DUF6490"/>
</dbReference>
<keyword evidence="1" id="KW-0472">Membrane</keyword>
<evidence type="ECO:0000313" key="2">
    <source>
        <dbReference type="EMBL" id="CAL4895413.1"/>
    </source>
</evidence>
<dbReference type="EMBL" id="OZ075120">
    <property type="protein sequence ID" value="CAL4895413.1"/>
    <property type="molecule type" value="Genomic_DNA"/>
</dbReference>
<dbReference type="PANTHER" id="PTHR46610:SF20">
    <property type="entry name" value="OS05G0181300 PROTEIN"/>
    <property type="match status" value="1"/>
</dbReference>
<reference evidence="2 3" key="2">
    <citation type="submission" date="2024-10" db="EMBL/GenBank/DDBJ databases">
        <authorList>
            <person name="Ryan C."/>
        </authorList>
    </citation>
    <scope>NUCLEOTIDE SEQUENCE [LARGE SCALE GENOMIC DNA]</scope>
</reference>
<evidence type="ECO:0000313" key="3">
    <source>
        <dbReference type="Proteomes" id="UP001497457"/>
    </source>
</evidence>
<reference evidence="3" key="1">
    <citation type="submission" date="2024-06" db="EMBL/GenBank/DDBJ databases">
        <authorList>
            <person name="Ryan C."/>
        </authorList>
    </citation>
    <scope>NUCLEOTIDE SEQUENCE [LARGE SCALE GENOMIC DNA]</scope>
</reference>
<dbReference type="Proteomes" id="UP001497457">
    <property type="component" value="Chromosome 10rd"/>
</dbReference>
<name>A0ABC8VRZ2_9POAL</name>
<organism evidence="2 3">
    <name type="scientific">Urochloa decumbens</name>
    <dbReference type="NCBI Taxonomy" id="240449"/>
    <lineage>
        <taxon>Eukaryota</taxon>
        <taxon>Viridiplantae</taxon>
        <taxon>Streptophyta</taxon>
        <taxon>Embryophyta</taxon>
        <taxon>Tracheophyta</taxon>
        <taxon>Spermatophyta</taxon>
        <taxon>Magnoliopsida</taxon>
        <taxon>Liliopsida</taxon>
        <taxon>Poales</taxon>
        <taxon>Poaceae</taxon>
        <taxon>PACMAD clade</taxon>
        <taxon>Panicoideae</taxon>
        <taxon>Panicodae</taxon>
        <taxon>Paniceae</taxon>
        <taxon>Melinidinae</taxon>
        <taxon>Urochloa</taxon>
    </lineage>
</organism>
<sequence>MDKTSSSRIALLVPAPADDPHSAQPAEPPAEVAKAGRVRRALSAVVFLSSVAVIGLIAYGTAPSAWRARHDPVELAGVVAPCALLAALFVCQHRAERLTPESPPGERWLLHAAHWVLTTVIIWLQWYQAPQALQAALVITGLFVMCVVVPTGLYILLVLHLRRRDQQYQELEGVDGDAAAGEGKAFKAARPTEDLV</sequence>
<evidence type="ECO:0000256" key="1">
    <source>
        <dbReference type="SAM" id="Phobius"/>
    </source>
</evidence>
<keyword evidence="3" id="KW-1185">Reference proteome</keyword>
<keyword evidence="1" id="KW-1133">Transmembrane helix</keyword>
<feature type="transmembrane region" description="Helical" evidence="1">
    <location>
        <begin position="73"/>
        <end position="91"/>
    </location>
</feature>
<dbReference type="AlphaFoldDB" id="A0ABC8VRZ2"/>
<proteinExistence type="predicted"/>
<dbReference type="PANTHER" id="PTHR46610">
    <property type="entry name" value="OS05G0181300 PROTEIN"/>
    <property type="match status" value="1"/>
</dbReference>
<protein>
    <submittedName>
        <fullName evidence="2">Uncharacterized protein</fullName>
    </submittedName>
</protein>
<feature type="transmembrane region" description="Helical" evidence="1">
    <location>
        <begin position="41"/>
        <end position="61"/>
    </location>
</feature>
<gene>
    <name evidence="2" type="ORF">URODEC1_LOCUS6022</name>
</gene>
<feature type="transmembrane region" description="Helical" evidence="1">
    <location>
        <begin position="135"/>
        <end position="159"/>
    </location>
</feature>
<keyword evidence="1" id="KW-0812">Transmembrane</keyword>
<feature type="transmembrane region" description="Helical" evidence="1">
    <location>
        <begin position="112"/>
        <end position="129"/>
    </location>
</feature>
<accession>A0ABC8VRZ2</accession>